<accession>A0A9P9EKG5</accession>
<protein>
    <submittedName>
        <fullName evidence="1">Uncharacterized protein</fullName>
    </submittedName>
</protein>
<dbReference type="Proteomes" id="UP000700596">
    <property type="component" value="Unassembled WGS sequence"/>
</dbReference>
<proteinExistence type="predicted"/>
<dbReference type="Pfam" id="PF26639">
    <property type="entry name" value="Het-6_barrel"/>
    <property type="match status" value="1"/>
</dbReference>
<dbReference type="AlphaFoldDB" id="A0A9P9EKG5"/>
<evidence type="ECO:0000313" key="1">
    <source>
        <dbReference type="EMBL" id="KAH7138749.1"/>
    </source>
</evidence>
<organism evidence="1 2">
    <name type="scientific">Dendryphion nanum</name>
    <dbReference type="NCBI Taxonomy" id="256645"/>
    <lineage>
        <taxon>Eukaryota</taxon>
        <taxon>Fungi</taxon>
        <taxon>Dikarya</taxon>
        <taxon>Ascomycota</taxon>
        <taxon>Pezizomycotina</taxon>
        <taxon>Dothideomycetes</taxon>
        <taxon>Pleosporomycetidae</taxon>
        <taxon>Pleosporales</taxon>
        <taxon>Torulaceae</taxon>
        <taxon>Dendryphion</taxon>
    </lineage>
</organism>
<dbReference type="OrthoDB" id="5416609at2759"/>
<sequence>MPRGEDSTYARWLNWLGHLHLYNACGGTAAEFKILNPRSIALRGVIVNEIKFTGSDFDSISQEDALHEMYNLARISPNVEEGEHYCDNTITKKAAFWTTMCGSIEYFLDTAREKQPFFRRIPMPTEFSRFEKWEAWSLAQSKVTLDEDVRSVQWPLSILTKGRKFTVTTRGYMSFCPTRCMKGDLVAVVTGGSVPLILRPHRTSENAERLGLKEQYTLIGDSYIHGLTDVEALETKDGGADRLEDLVLL</sequence>
<keyword evidence="2" id="KW-1185">Reference proteome</keyword>
<name>A0A9P9EKG5_9PLEO</name>
<dbReference type="PANTHER" id="PTHR24148">
    <property type="entry name" value="ANKYRIN REPEAT DOMAIN-CONTAINING PROTEIN 39 HOMOLOG-RELATED"/>
    <property type="match status" value="1"/>
</dbReference>
<evidence type="ECO:0000313" key="2">
    <source>
        <dbReference type="Proteomes" id="UP000700596"/>
    </source>
</evidence>
<dbReference type="EMBL" id="JAGMWT010000001">
    <property type="protein sequence ID" value="KAH7138749.1"/>
    <property type="molecule type" value="Genomic_DNA"/>
</dbReference>
<gene>
    <name evidence="1" type="ORF">B0J11DRAFT_574700</name>
</gene>
<reference evidence="1" key="1">
    <citation type="journal article" date="2021" name="Nat. Commun.">
        <title>Genetic determinants of endophytism in the Arabidopsis root mycobiome.</title>
        <authorList>
            <person name="Mesny F."/>
            <person name="Miyauchi S."/>
            <person name="Thiergart T."/>
            <person name="Pickel B."/>
            <person name="Atanasova L."/>
            <person name="Karlsson M."/>
            <person name="Huettel B."/>
            <person name="Barry K.W."/>
            <person name="Haridas S."/>
            <person name="Chen C."/>
            <person name="Bauer D."/>
            <person name="Andreopoulos W."/>
            <person name="Pangilinan J."/>
            <person name="LaButti K."/>
            <person name="Riley R."/>
            <person name="Lipzen A."/>
            <person name="Clum A."/>
            <person name="Drula E."/>
            <person name="Henrissat B."/>
            <person name="Kohler A."/>
            <person name="Grigoriev I.V."/>
            <person name="Martin F.M."/>
            <person name="Hacquard S."/>
        </authorList>
    </citation>
    <scope>NUCLEOTIDE SEQUENCE</scope>
    <source>
        <strain evidence="1">MPI-CAGE-CH-0243</strain>
    </source>
</reference>
<comment type="caution">
    <text evidence="1">The sequence shown here is derived from an EMBL/GenBank/DDBJ whole genome shotgun (WGS) entry which is preliminary data.</text>
</comment>
<dbReference type="PANTHER" id="PTHR24148:SF73">
    <property type="entry name" value="HET DOMAIN PROTEIN (AFU_ORTHOLOGUE AFUA_8G01020)"/>
    <property type="match status" value="1"/>
</dbReference>
<dbReference type="InterPro" id="IPR052895">
    <property type="entry name" value="HetReg/Transcr_Mod"/>
</dbReference>